<dbReference type="PANTHER" id="PTHR11142:SF10">
    <property type="entry name" value="TRNA PSEUDOURIDINE SYNTHASE"/>
    <property type="match status" value="1"/>
</dbReference>
<dbReference type="Proteomes" id="UP000824469">
    <property type="component" value="Unassembled WGS sequence"/>
</dbReference>
<dbReference type="GO" id="GO:0003723">
    <property type="term" value="F:RNA binding"/>
    <property type="evidence" value="ECO:0007669"/>
    <property type="project" value="InterPro"/>
</dbReference>
<protein>
    <recommendedName>
        <fullName evidence="4">tRNA pseudouridine synthase</fullName>
    </recommendedName>
</protein>
<accession>A0AA38KV10</accession>
<keyword evidence="3" id="KW-1185">Reference proteome</keyword>
<gene>
    <name evidence="2" type="ORF">KI387_010394</name>
</gene>
<dbReference type="Gene3D" id="3.30.70.660">
    <property type="entry name" value="Pseudouridine synthase I, catalytic domain, C-terminal subdomain"/>
    <property type="match status" value="1"/>
</dbReference>
<dbReference type="InterPro" id="IPR020094">
    <property type="entry name" value="TruA/RsuA/RluB/E/F_N"/>
</dbReference>
<feature type="non-terminal residue" evidence="2">
    <location>
        <position position="436"/>
    </location>
</feature>
<organism evidence="2 3">
    <name type="scientific">Taxus chinensis</name>
    <name type="common">Chinese yew</name>
    <name type="synonym">Taxus wallichiana var. chinensis</name>
    <dbReference type="NCBI Taxonomy" id="29808"/>
    <lineage>
        <taxon>Eukaryota</taxon>
        <taxon>Viridiplantae</taxon>
        <taxon>Streptophyta</taxon>
        <taxon>Embryophyta</taxon>
        <taxon>Tracheophyta</taxon>
        <taxon>Spermatophyta</taxon>
        <taxon>Pinopsida</taxon>
        <taxon>Pinidae</taxon>
        <taxon>Conifers II</taxon>
        <taxon>Cupressales</taxon>
        <taxon>Taxaceae</taxon>
        <taxon>Taxus</taxon>
    </lineage>
</organism>
<dbReference type="EMBL" id="JAHRHJ020000008">
    <property type="protein sequence ID" value="KAH9305990.1"/>
    <property type="molecule type" value="Genomic_DNA"/>
</dbReference>
<dbReference type="OMA" id="GYTEFDP"/>
<keyword evidence="1" id="KW-0413">Isomerase</keyword>
<reference evidence="2 3" key="1">
    <citation type="journal article" date="2021" name="Nat. Plants">
        <title>The Taxus genome provides insights into paclitaxel biosynthesis.</title>
        <authorList>
            <person name="Xiong X."/>
            <person name="Gou J."/>
            <person name="Liao Q."/>
            <person name="Li Y."/>
            <person name="Zhou Q."/>
            <person name="Bi G."/>
            <person name="Li C."/>
            <person name="Du R."/>
            <person name="Wang X."/>
            <person name="Sun T."/>
            <person name="Guo L."/>
            <person name="Liang H."/>
            <person name="Lu P."/>
            <person name="Wu Y."/>
            <person name="Zhang Z."/>
            <person name="Ro D.K."/>
            <person name="Shang Y."/>
            <person name="Huang S."/>
            <person name="Yan J."/>
        </authorList>
    </citation>
    <scope>NUCLEOTIDE SEQUENCE [LARGE SCALE GENOMIC DNA]</scope>
    <source>
        <strain evidence="2">Ta-2019</strain>
    </source>
</reference>
<dbReference type="InterPro" id="IPR020103">
    <property type="entry name" value="PsdUridine_synth_cat_dom_sf"/>
</dbReference>
<proteinExistence type="predicted"/>
<evidence type="ECO:0008006" key="4">
    <source>
        <dbReference type="Google" id="ProtNLM"/>
    </source>
</evidence>
<sequence length="436" mass="48658">MNILYIGEAATANFTSKAFKPLRNLKTMTIVAEMKDHTGKVYAHYDHQDDCRAFRWNARESYEYMYDRPWEEVLKFYSHLAAGHLSLSSLTFNGAKKEHSVTCMRQTTLAASCVDIHSESMNEEAKIGKWARRTFKIHLSYDGSSFDGWQKQPGLNTVQGLVEKTLGKFVDEKKAQEMEAKNGSVEATLSVAGRTDKGVSAFQQVCSFYTWRTDISPDDVESKISTAAPGQLRVVRVSEVSRKFHPNFSAKWRRYLYMLPLKDGEGDQPSQNGVSPVDDFYLADRSNNQRMGTEGINMGSLNTSDIGKFQAFVKPSNFNVDVVNQLLQQLEGKPLSYAIFARDTQASRSRGPATECFMYHARAAIATLPQLDQDNSTQGRNVMCVELVANRFLRKMVRVLVATAVREAAAGAAPDILLKLMEATCRRASAPPAAPA</sequence>
<dbReference type="AlphaFoldDB" id="A0AA38KV10"/>
<comment type="caution">
    <text evidence="2">The sequence shown here is derived from an EMBL/GenBank/DDBJ whole genome shotgun (WGS) entry which is preliminary data.</text>
</comment>
<dbReference type="InterPro" id="IPR020095">
    <property type="entry name" value="PsdUridine_synth_TruA_C"/>
</dbReference>
<name>A0AA38KV10_TAXCH</name>
<dbReference type="GO" id="GO:0031119">
    <property type="term" value="P:tRNA pseudouridine synthesis"/>
    <property type="evidence" value="ECO:0007669"/>
    <property type="project" value="TreeGrafter"/>
</dbReference>
<evidence type="ECO:0000256" key="1">
    <source>
        <dbReference type="ARBA" id="ARBA00023235"/>
    </source>
</evidence>
<evidence type="ECO:0000313" key="2">
    <source>
        <dbReference type="EMBL" id="KAH9305990.1"/>
    </source>
</evidence>
<dbReference type="PANTHER" id="PTHR11142">
    <property type="entry name" value="PSEUDOURIDYLATE SYNTHASE"/>
    <property type="match status" value="1"/>
</dbReference>
<dbReference type="Gene3D" id="3.30.70.580">
    <property type="entry name" value="Pseudouridine synthase I, catalytic domain, N-terminal subdomain"/>
    <property type="match status" value="1"/>
</dbReference>
<dbReference type="SUPFAM" id="SSF55120">
    <property type="entry name" value="Pseudouridine synthase"/>
    <property type="match status" value="1"/>
</dbReference>
<dbReference type="GO" id="GO:0160147">
    <property type="term" value="F:tRNA pseudouridine(38-40) synthase activity"/>
    <property type="evidence" value="ECO:0007669"/>
    <property type="project" value="UniProtKB-EC"/>
</dbReference>
<dbReference type="InterPro" id="IPR001406">
    <property type="entry name" value="PsdUridine_synth_TruA"/>
</dbReference>
<evidence type="ECO:0000313" key="3">
    <source>
        <dbReference type="Proteomes" id="UP000824469"/>
    </source>
</evidence>